<dbReference type="InterPro" id="IPR038765">
    <property type="entry name" value="Papain-like_cys_pep_sf"/>
</dbReference>
<dbReference type="Gene3D" id="1.10.101.10">
    <property type="entry name" value="PGBD-like superfamily/PGBD"/>
    <property type="match status" value="2"/>
</dbReference>
<dbReference type="SUPFAM" id="SSF54001">
    <property type="entry name" value="Cysteine proteinases"/>
    <property type="match status" value="1"/>
</dbReference>
<dbReference type="InterPro" id="IPR052905">
    <property type="entry name" value="LD-transpeptidase_YkuD-like"/>
</dbReference>
<proteinExistence type="predicted"/>
<dbReference type="InterPro" id="IPR002477">
    <property type="entry name" value="Peptidoglycan-bd-like"/>
</dbReference>
<accession>A0ABV9XGI5</accession>
<dbReference type="PANTHER" id="PTHR41533:SF1">
    <property type="entry name" value="L,D-TRANSPEPTIDASE YCBB-RELATED"/>
    <property type="match status" value="1"/>
</dbReference>
<dbReference type="InterPro" id="IPR036366">
    <property type="entry name" value="PGBDSf"/>
</dbReference>
<evidence type="ECO:0000259" key="1">
    <source>
        <dbReference type="PROSITE" id="PS50911"/>
    </source>
</evidence>
<reference evidence="3" key="1">
    <citation type="journal article" date="2019" name="Int. J. Syst. Evol. Microbiol.">
        <title>The Global Catalogue of Microorganisms (GCM) 10K type strain sequencing project: providing services to taxonomists for standard genome sequencing and annotation.</title>
        <authorList>
            <consortium name="The Broad Institute Genomics Platform"/>
            <consortium name="The Broad Institute Genome Sequencing Center for Infectious Disease"/>
            <person name="Wu L."/>
            <person name="Ma J."/>
        </authorList>
    </citation>
    <scope>NUCLEOTIDE SEQUENCE [LARGE SCALE GENOMIC DNA]</scope>
    <source>
        <strain evidence="3">CGMCC 4.1648</strain>
    </source>
</reference>
<dbReference type="InterPro" id="IPR007921">
    <property type="entry name" value="CHAP_dom"/>
</dbReference>
<sequence length="358" mass="36567">MKSNEKATERSTRTYSGLSRRAGLALVTAALAGGLLAQAGVPAYADTASSSRAAAVAVAQTRTAQVPVLRQGSRGVDVATAQDLLSAAGRPVTADGDFGPRTTAAVKAFQQSRGLAADGAVGARTWEALAVTVQSGRRGAAVKAVQRQLVDNGARVAVDGEFGPATAAAVKAFQQAKGLAADGVVGARTWTALLAGGGGTVPPAPGKPGDASELRRRIVSVARGQIGVSEPNGCRVYLTSCKTTAWCAAFVSWTWRQAGLPKDAVPNTLVARGVGLWGQQRGQFHASHPKPGDIVVWGAPAMKTGGHVGIVVAVHADGRIDTVDGNYGDKVTLRRGINPKTATTRGHKISGYVSPRGA</sequence>
<dbReference type="Proteomes" id="UP001595829">
    <property type="component" value="Unassembled WGS sequence"/>
</dbReference>
<name>A0ABV9XGI5_9ACTN</name>
<organism evidence="2 3">
    <name type="scientific">Streptomyces coeruleoprunus</name>
    <dbReference type="NCBI Taxonomy" id="285563"/>
    <lineage>
        <taxon>Bacteria</taxon>
        <taxon>Bacillati</taxon>
        <taxon>Actinomycetota</taxon>
        <taxon>Actinomycetes</taxon>
        <taxon>Kitasatosporales</taxon>
        <taxon>Streptomycetaceae</taxon>
        <taxon>Streptomyces</taxon>
    </lineage>
</organism>
<feature type="domain" description="Peptidase C51" evidence="1">
    <location>
        <begin position="222"/>
        <end position="354"/>
    </location>
</feature>
<evidence type="ECO:0000313" key="3">
    <source>
        <dbReference type="Proteomes" id="UP001595829"/>
    </source>
</evidence>
<comment type="caution">
    <text evidence="2">The sequence shown here is derived from an EMBL/GenBank/DDBJ whole genome shotgun (WGS) entry which is preliminary data.</text>
</comment>
<dbReference type="InterPro" id="IPR036365">
    <property type="entry name" value="PGBD-like_sf"/>
</dbReference>
<dbReference type="Gene3D" id="3.90.1720.10">
    <property type="entry name" value="endopeptidase domain like (from Nostoc punctiforme)"/>
    <property type="match status" value="1"/>
</dbReference>
<dbReference type="PANTHER" id="PTHR41533">
    <property type="entry name" value="L,D-TRANSPEPTIDASE HI_1667-RELATED"/>
    <property type="match status" value="1"/>
</dbReference>
<dbReference type="EMBL" id="JBHSJD010000014">
    <property type="protein sequence ID" value="MFC5024114.1"/>
    <property type="molecule type" value="Genomic_DNA"/>
</dbReference>
<protein>
    <submittedName>
        <fullName evidence="2">Peptidoglycan-binding protein</fullName>
    </submittedName>
</protein>
<dbReference type="Pfam" id="PF05257">
    <property type="entry name" value="CHAP"/>
    <property type="match status" value="1"/>
</dbReference>
<dbReference type="PROSITE" id="PS51318">
    <property type="entry name" value="TAT"/>
    <property type="match status" value="1"/>
</dbReference>
<evidence type="ECO:0000313" key="2">
    <source>
        <dbReference type="EMBL" id="MFC5024114.1"/>
    </source>
</evidence>
<dbReference type="PROSITE" id="PS50911">
    <property type="entry name" value="CHAP"/>
    <property type="match status" value="1"/>
</dbReference>
<dbReference type="RefSeq" id="WP_345686095.1">
    <property type="nucleotide sequence ID" value="NZ_BAABIT010000001.1"/>
</dbReference>
<dbReference type="Pfam" id="PF01471">
    <property type="entry name" value="PG_binding_1"/>
    <property type="match status" value="2"/>
</dbReference>
<dbReference type="InterPro" id="IPR006311">
    <property type="entry name" value="TAT_signal"/>
</dbReference>
<dbReference type="SUPFAM" id="SSF47090">
    <property type="entry name" value="PGBD-like"/>
    <property type="match status" value="2"/>
</dbReference>
<gene>
    <name evidence="2" type="ORF">ACFPM3_18470</name>
</gene>
<keyword evidence="3" id="KW-1185">Reference proteome</keyword>